<keyword evidence="5" id="KW-0472">Membrane</keyword>
<accession>A0A1H5SGE7</accession>
<organism evidence="6 7">
    <name type="scientific">Flavobacterium urumqiense</name>
    <dbReference type="NCBI Taxonomy" id="935224"/>
    <lineage>
        <taxon>Bacteria</taxon>
        <taxon>Pseudomonadati</taxon>
        <taxon>Bacteroidota</taxon>
        <taxon>Flavobacteriia</taxon>
        <taxon>Flavobacteriales</taxon>
        <taxon>Flavobacteriaceae</taxon>
        <taxon>Flavobacterium</taxon>
    </lineage>
</organism>
<evidence type="ECO:0000256" key="1">
    <source>
        <dbReference type="ARBA" id="ARBA00004141"/>
    </source>
</evidence>
<dbReference type="GO" id="GO:0022857">
    <property type="term" value="F:transmembrane transporter activity"/>
    <property type="evidence" value="ECO:0007669"/>
    <property type="project" value="InterPro"/>
</dbReference>
<gene>
    <name evidence="6" type="ORF">SAMN04488130_101277</name>
</gene>
<evidence type="ECO:0000256" key="5">
    <source>
        <dbReference type="ARBA" id="ARBA00023136"/>
    </source>
</evidence>
<dbReference type="InterPro" id="IPR038377">
    <property type="entry name" value="Na/Glc_symporter_sf"/>
</dbReference>
<evidence type="ECO:0000256" key="2">
    <source>
        <dbReference type="ARBA" id="ARBA00006434"/>
    </source>
</evidence>
<sequence length="87" mass="9604">MISKFFEIVFYKNEHLPHLVGVKEGAYTAVLTFLRTGLKGLSVAALNASIVASLAHKVNSISTIYTLDVHKKYIQKDATDRVQVNIG</sequence>
<proteinExistence type="inferred from homology"/>
<keyword evidence="7" id="KW-1185">Reference proteome</keyword>
<name>A0A1H5SGE7_9FLAO</name>
<dbReference type="AlphaFoldDB" id="A0A1H5SGE7"/>
<dbReference type="GO" id="GO:0016020">
    <property type="term" value="C:membrane"/>
    <property type="evidence" value="ECO:0007669"/>
    <property type="project" value="UniProtKB-SubCell"/>
</dbReference>
<dbReference type="RefSeq" id="WP_341865115.1">
    <property type="nucleotide sequence ID" value="NZ_FNVP01000001.1"/>
</dbReference>
<keyword evidence="4" id="KW-1133">Transmembrane helix</keyword>
<evidence type="ECO:0000256" key="3">
    <source>
        <dbReference type="ARBA" id="ARBA00022692"/>
    </source>
</evidence>
<evidence type="ECO:0000256" key="4">
    <source>
        <dbReference type="ARBA" id="ARBA00022989"/>
    </source>
</evidence>
<dbReference type="InterPro" id="IPR001734">
    <property type="entry name" value="Na/solute_symporter"/>
</dbReference>
<protein>
    <submittedName>
        <fullName evidence="6">Sodium:solute symporter family protein</fullName>
    </submittedName>
</protein>
<dbReference type="PROSITE" id="PS50283">
    <property type="entry name" value="NA_SOLUT_SYMP_3"/>
    <property type="match status" value="1"/>
</dbReference>
<dbReference type="Proteomes" id="UP000236737">
    <property type="component" value="Unassembled WGS sequence"/>
</dbReference>
<reference evidence="7" key="1">
    <citation type="submission" date="2016-10" db="EMBL/GenBank/DDBJ databases">
        <authorList>
            <person name="Varghese N."/>
            <person name="Submissions S."/>
        </authorList>
    </citation>
    <scope>NUCLEOTIDE SEQUENCE [LARGE SCALE GENOMIC DNA]</scope>
    <source>
        <strain evidence="7">CGMCC 1.9230</strain>
    </source>
</reference>
<dbReference type="EMBL" id="FNVP01000001">
    <property type="protein sequence ID" value="SEF49692.1"/>
    <property type="molecule type" value="Genomic_DNA"/>
</dbReference>
<comment type="subcellular location">
    <subcellularLocation>
        <location evidence="1">Membrane</location>
        <topology evidence="1">Multi-pass membrane protein</topology>
    </subcellularLocation>
</comment>
<evidence type="ECO:0000313" key="6">
    <source>
        <dbReference type="EMBL" id="SEF49692.1"/>
    </source>
</evidence>
<comment type="similarity">
    <text evidence="2">Belongs to the sodium:solute symporter (SSF) (TC 2.A.21) family.</text>
</comment>
<evidence type="ECO:0000313" key="7">
    <source>
        <dbReference type="Proteomes" id="UP000236737"/>
    </source>
</evidence>
<keyword evidence="3" id="KW-0812">Transmembrane</keyword>
<dbReference type="Gene3D" id="1.20.1730.10">
    <property type="entry name" value="Sodium/glucose cotransporter"/>
    <property type="match status" value="1"/>
</dbReference>